<dbReference type="SUPFAM" id="SSF54791">
    <property type="entry name" value="Eukaryotic type KH-domain (KH-domain type I)"/>
    <property type="match status" value="2"/>
</dbReference>
<accession>G3AQM9</accession>
<dbReference type="Pfam" id="PF24563">
    <property type="entry name" value="KH_Mug60-KHD4"/>
    <property type="match status" value="1"/>
</dbReference>
<dbReference type="KEGG" id="spaa:SPAPADRAFT_51573"/>
<dbReference type="OMA" id="LIKCPRK"/>
<dbReference type="PROSITE" id="PS50084">
    <property type="entry name" value="KH_TYPE_1"/>
    <property type="match status" value="1"/>
</dbReference>
<protein>
    <recommendedName>
        <fullName evidence="2">K Homology domain-containing protein</fullName>
    </recommendedName>
</protein>
<keyword evidence="1" id="KW-0694">RNA-binding</keyword>
<name>G3AQM9_SPAPN</name>
<dbReference type="Gene3D" id="3.30.1370.10">
    <property type="entry name" value="K Homology domain, type 1"/>
    <property type="match status" value="1"/>
</dbReference>
<dbReference type="AlphaFoldDB" id="G3AQM9"/>
<reference evidence="3 4" key="1">
    <citation type="journal article" date="2011" name="Proc. Natl. Acad. Sci. U.S.A.">
        <title>Comparative genomics of xylose-fermenting fungi for enhanced biofuel production.</title>
        <authorList>
            <person name="Wohlbach D.J."/>
            <person name="Kuo A."/>
            <person name="Sato T.K."/>
            <person name="Potts K.M."/>
            <person name="Salamov A.A."/>
            <person name="LaButti K.M."/>
            <person name="Sun H."/>
            <person name="Clum A."/>
            <person name="Pangilinan J.L."/>
            <person name="Lindquist E.A."/>
            <person name="Lucas S."/>
            <person name="Lapidus A."/>
            <person name="Jin M."/>
            <person name="Gunawan C."/>
            <person name="Balan V."/>
            <person name="Dale B.E."/>
            <person name="Jeffries T.W."/>
            <person name="Zinkel R."/>
            <person name="Barry K.W."/>
            <person name="Grigoriev I.V."/>
            <person name="Gasch A.P."/>
        </authorList>
    </citation>
    <scope>NUCLEOTIDE SEQUENCE [LARGE SCALE GENOMIC DNA]</scope>
    <source>
        <strain evidence="4">NRRL Y-27907 / 11-Y1</strain>
    </source>
</reference>
<dbReference type="FunCoup" id="G3AQM9">
    <property type="interactions" value="18"/>
</dbReference>
<gene>
    <name evidence="3" type="ORF">SPAPADRAFT_51573</name>
</gene>
<dbReference type="SMART" id="SM00322">
    <property type="entry name" value="KH"/>
    <property type="match status" value="3"/>
</dbReference>
<dbReference type="GO" id="GO:0003723">
    <property type="term" value="F:RNA binding"/>
    <property type="evidence" value="ECO:0007669"/>
    <property type="project" value="UniProtKB-UniRule"/>
</dbReference>
<dbReference type="GeneID" id="18871568"/>
<proteinExistence type="predicted"/>
<dbReference type="STRING" id="619300.G3AQM9"/>
<feature type="domain" description="K Homology" evidence="2">
    <location>
        <begin position="552"/>
        <end position="629"/>
    </location>
</feature>
<dbReference type="InterPro" id="IPR004088">
    <property type="entry name" value="KH_dom_type_1"/>
</dbReference>
<keyword evidence="4" id="KW-1185">Reference proteome</keyword>
<sequence>MSTSVIFNLEYSFVIDPKYSNPNILTYYETNNGLWKRYQSDTGSYLIIDNLNILHQVSNQINLLQQKLSTKSNYIRIIDPSVTNQFISVCCHGDEDFVTVSRQKLLSSYTKINQKSLYLHEQEFLSINEKFTRELNTLCDRYHVEVIINNDMTGASAPGYAIHILGDEDDIINCTTSLRVLVDRLLNSYMVDMIPVNSSIIPIIGGVDLVNFTQITQQTQANIYIPNLLTQSDTTKQRIYITAKHASEIILAKHIINKLLESNVQLVAQEISISKAKLDLLNLFNQQSIFKLMLKYGVFIQLASLSEDDNYTVTIRGSLVESINECINDINSITEQYYYVEASSVEMSEYDLVQMSQNQKSCIITANGNGIGVFGTNKEIVSVMETMSSYTKVQLQIELSNQHKDFISGKKNGKLIKILNQLNQLPVIKFGNYNEYSFLIDVEIFEGTDISVLIKALELIELELPAELRFNIPQVFHKSIIGNGGSIIQSIMKKYNVFIKFSFASVNTNNYSLTRGSNVLIKCPRKNAKNIELVKIELDNLVSQCCMNNQPNRATIYQSVTFQLLKQHYLLLINNGKLQQLSQIENEHNCYVEFPNSLNQFQSNAMTVSVRGSESKIRHCFTQFKSLLPNNYEFKLTLNPELFRETFVSNNQEFEEKVIIPFKILLGIELSVNKSYVSELQHHHQIILSYYNANSLQAAIHSLTSYLTEKGFIISEKQEVNIDLLIQPEHHSPLQSNVVLRPITNSYVLKMSPTREKKQILQQQQHYATSPIKSPKKTLNLNRAAYA</sequence>
<dbReference type="OrthoDB" id="271862at2759"/>
<dbReference type="Proteomes" id="UP000000709">
    <property type="component" value="Unassembled WGS sequence"/>
</dbReference>
<dbReference type="InterPro" id="IPR004087">
    <property type="entry name" value="KH_dom"/>
</dbReference>
<dbReference type="HOGENOM" id="CLU_012167_0_0_1"/>
<evidence type="ECO:0000313" key="3">
    <source>
        <dbReference type="EMBL" id="EGW31576.1"/>
    </source>
</evidence>
<dbReference type="Pfam" id="PF00013">
    <property type="entry name" value="KH_1"/>
    <property type="match status" value="1"/>
</dbReference>
<organism evidence="4">
    <name type="scientific">Spathaspora passalidarum (strain NRRL Y-27907 / 11-Y1)</name>
    <dbReference type="NCBI Taxonomy" id="619300"/>
    <lineage>
        <taxon>Eukaryota</taxon>
        <taxon>Fungi</taxon>
        <taxon>Dikarya</taxon>
        <taxon>Ascomycota</taxon>
        <taxon>Saccharomycotina</taxon>
        <taxon>Pichiomycetes</taxon>
        <taxon>Debaryomycetaceae</taxon>
        <taxon>Spathaspora</taxon>
    </lineage>
</organism>
<dbReference type="RefSeq" id="XP_007376354.1">
    <property type="nucleotide sequence ID" value="XM_007376292.1"/>
</dbReference>
<feature type="domain" description="K Homology" evidence="2">
    <location>
        <begin position="464"/>
        <end position="543"/>
    </location>
</feature>
<dbReference type="InterPro" id="IPR036612">
    <property type="entry name" value="KH_dom_type_1_sf"/>
</dbReference>
<evidence type="ECO:0000259" key="2">
    <source>
        <dbReference type="SMART" id="SM00322"/>
    </source>
</evidence>
<feature type="domain" description="K Homology" evidence="2">
    <location>
        <begin position="188"/>
        <end position="261"/>
    </location>
</feature>
<evidence type="ECO:0000256" key="1">
    <source>
        <dbReference type="PROSITE-ProRule" id="PRU00117"/>
    </source>
</evidence>
<dbReference type="EMBL" id="GL996503">
    <property type="protein sequence ID" value="EGW31576.1"/>
    <property type="molecule type" value="Genomic_DNA"/>
</dbReference>
<evidence type="ECO:0000313" key="4">
    <source>
        <dbReference type="Proteomes" id="UP000000709"/>
    </source>
</evidence>
<dbReference type="eggNOG" id="KOG2208">
    <property type="taxonomic scope" value="Eukaryota"/>
</dbReference>
<dbReference type="InterPro" id="IPR056553">
    <property type="entry name" value="KH_Mug60-KHD4"/>
</dbReference>
<dbReference type="InParanoid" id="G3AQM9"/>